<feature type="region of interest" description="Disordered" evidence="1">
    <location>
        <begin position="138"/>
        <end position="180"/>
    </location>
</feature>
<dbReference type="AlphaFoldDB" id="W7XVS5"/>
<evidence type="ECO:0000256" key="1">
    <source>
        <dbReference type="SAM" id="MobiDB-lite"/>
    </source>
</evidence>
<dbReference type="OrthoDB" id="1525179at2"/>
<dbReference type="STRING" id="869213.GCA_000517085_01189"/>
<evidence type="ECO:0000313" key="2">
    <source>
        <dbReference type="EMBL" id="GAF02310.1"/>
    </source>
</evidence>
<evidence type="ECO:0000313" key="3">
    <source>
        <dbReference type="Proteomes" id="UP000019402"/>
    </source>
</evidence>
<keyword evidence="3" id="KW-1185">Reference proteome</keyword>
<dbReference type="Proteomes" id="UP000019402">
    <property type="component" value="Unassembled WGS sequence"/>
</dbReference>
<dbReference type="Pfam" id="PF13801">
    <property type="entry name" value="Metal_resist"/>
    <property type="match status" value="1"/>
</dbReference>
<reference evidence="2 3" key="1">
    <citation type="journal article" date="2014" name="Genome Announc.">
        <title>Draft Genome Sequence of Cytophaga fermentans JCM 21142T, a Facultative Anaerobe Isolated from Marine Mud.</title>
        <authorList>
            <person name="Starns D."/>
            <person name="Oshima K."/>
            <person name="Suda W."/>
            <person name="Iino T."/>
            <person name="Yuki M."/>
            <person name="Inoue J."/>
            <person name="Kitamura K."/>
            <person name="Iida T."/>
            <person name="Darby A."/>
            <person name="Hattori M."/>
            <person name="Ohkuma M."/>
        </authorList>
    </citation>
    <scope>NUCLEOTIDE SEQUENCE [LARGE SCALE GENOMIC DNA]</scope>
    <source>
        <strain evidence="2 3">JCM 21142</strain>
    </source>
</reference>
<proteinExistence type="predicted"/>
<dbReference type="RefSeq" id="WP_027471069.1">
    <property type="nucleotide sequence ID" value="NZ_BAMD01000008.1"/>
</dbReference>
<dbReference type="EMBL" id="BAMD01000008">
    <property type="protein sequence ID" value="GAF02310.1"/>
    <property type="molecule type" value="Genomic_DNA"/>
</dbReference>
<dbReference type="CDD" id="cd09916">
    <property type="entry name" value="CpxP_like"/>
    <property type="match status" value="1"/>
</dbReference>
<protein>
    <submittedName>
        <fullName evidence="2">Periplasmic repressor CpxP</fullName>
    </submittedName>
</protein>
<gene>
    <name evidence="2" type="ORF">JCM21142_3944</name>
</gene>
<dbReference type="GO" id="GO:0042597">
    <property type="term" value="C:periplasmic space"/>
    <property type="evidence" value="ECO:0007669"/>
    <property type="project" value="InterPro"/>
</dbReference>
<organism evidence="2 3">
    <name type="scientific">Saccharicrinis fermentans DSM 9555 = JCM 21142</name>
    <dbReference type="NCBI Taxonomy" id="869213"/>
    <lineage>
        <taxon>Bacteria</taxon>
        <taxon>Pseudomonadati</taxon>
        <taxon>Bacteroidota</taxon>
        <taxon>Bacteroidia</taxon>
        <taxon>Marinilabiliales</taxon>
        <taxon>Marinilabiliaceae</taxon>
        <taxon>Saccharicrinis</taxon>
    </lineage>
</organism>
<feature type="compositionally biased region" description="Basic residues" evidence="1">
    <location>
        <begin position="140"/>
        <end position="151"/>
    </location>
</feature>
<sequence length="192" mass="21171">MKANKIVRLMIAVALVGVLIVGSAWGYNDQDGRRDRTGHGRFDAQKGLDLTDAQMKEIKALRISFTKEMTPVKNKIGIKMAELKAASTGDNVDTKKVNKLLEEIGELKTEVAKKSFTNRLKVRSLLSEDQKVMFDANAGRGHKGRHGKAMRQGKQPRQGAAHKGMRRQGGQDRRFGGADANCDVDLENNIQG</sequence>
<dbReference type="Gene3D" id="1.20.120.1490">
    <property type="match status" value="1"/>
</dbReference>
<dbReference type="InterPro" id="IPR012899">
    <property type="entry name" value="LTXXQ"/>
</dbReference>
<name>W7XVS5_9BACT</name>
<comment type="caution">
    <text evidence="2">The sequence shown here is derived from an EMBL/GenBank/DDBJ whole genome shotgun (WGS) entry which is preliminary data.</text>
</comment>
<dbReference type="InterPro" id="IPR025961">
    <property type="entry name" value="Metal_resist"/>
</dbReference>
<accession>W7XVS5</accession>